<keyword evidence="5" id="KW-0206">Cytoskeleton</keyword>
<evidence type="ECO:0000259" key="7">
    <source>
        <dbReference type="PROSITE" id="PS50081"/>
    </source>
</evidence>
<dbReference type="OrthoDB" id="74314at2759"/>
<dbReference type="PROSITE" id="PS00479">
    <property type="entry name" value="ZF_DAG_PE_1"/>
    <property type="match status" value="1"/>
</dbReference>
<dbReference type="InterPro" id="IPR002219">
    <property type="entry name" value="PKC_DAG/PE"/>
</dbReference>
<evidence type="ECO:0000256" key="6">
    <source>
        <dbReference type="SAM" id="MobiDB-lite"/>
    </source>
</evidence>
<dbReference type="RefSeq" id="XP_029105510.1">
    <property type="nucleotide sequence ID" value="XM_029249677.1"/>
</dbReference>
<keyword evidence="11" id="KW-1185">Reference proteome</keyword>
<comment type="subcellular location">
    <subcellularLocation>
        <location evidence="1">Cytoplasm</location>
        <location evidence="1">Cytoskeleton</location>
    </subcellularLocation>
</comment>
<accession>A0A8C9QWX2</accession>
<organism evidence="10 11">
    <name type="scientific">Scleropages formosus</name>
    <name type="common">Asian bonytongue</name>
    <name type="synonym">Osteoglossum formosum</name>
    <dbReference type="NCBI Taxonomy" id="113540"/>
    <lineage>
        <taxon>Eukaryota</taxon>
        <taxon>Metazoa</taxon>
        <taxon>Chordata</taxon>
        <taxon>Craniata</taxon>
        <taxon>Vertebrata</taxon>
        <taxon>Euteleostomi</taxon>
        <taxon>Actinopterygii</taxon>
        <taxon>Neopterygii</taxon>
        <taxon>Teleostei</taxon>
        <taxon>Osteoglossocephala</taxon>
        <taxon>Osteoglossomorpha</taxon>
        <taxon>Osteoglossiformes</taxon>
        <taxon>Osteoglossidae</taxon>
        <taxon>Scleropages</taxon>
    </lineage>
</organism>
<dbReference type="InterPro" id="IPR000159">
    <property type="entry name" value="RA_dom"/>
</dbReference>
<evidence type="ECO:0000259" key="8">
    <source>
        <dbReference type="PROSITE" id="PS50200"/>
    </source>
</evidence>
<dbReference type="Ensembl" id="ENSSFOT00015000457.2">
    <property type="protein sequence ID" value="ENSSFOP00015000429.2"/>
    <property type="gene ID" value="ENSSFOG00015000377.2"/>
</dbReference>
<feature type="region of interest" description="Disordered" evidence="6">
    <location>
        <begin position="105"/>
        <end position="149"/>
    </location>
</feature>
<dbReference type="SUPFAM" id="SSF57889">
    <property type="entry name" value="Cysteine-rich domain"/>
    <property type="match status" value="1"/>
</dbReference>
<keyword evidence="2" id="KW-0493">Microtubule</keyword>
<dbReference type="Pfam" id="PF00788">
    <property type="entry name" value="RA"/>
    <property type="match status" value="1"/>
</dbReference>
<dbReference type="PROSITE" id="PS50200">
    <property type="entry name" value="RA"/>
    <property type="match status" value="1"/>
</dbReference>
<dbReference type="Pfam" id="PF16517">
    <property type="entry name" value="Nore1-SARAH"/>
    <property type="match status" value="1"/>
</dbReference>
<feature type="region of interest" description="Disordered" evidence="6">
    <location>
        <begin position="264"/>
        <end position="299"/>
    </location>
</feature>
<dbReference type="GO" id="GO:0005634">
    <property type="term" value="C:nucleus"/>
    <property type="evidence" value="ECO:0007669"/>
    <property type="project" value="TreeGrafter"/>
</dbReference>
<gene>
    <name evidence="10" type="primary">RASSF5</name>
    <name evidence="10" type="synonym">rassf5</name>
</gene>
<protein>
    <submittedName>
        <fullName evidence="10">Ras association domain family member 5</fullName>
    </submittedName>
</protein>
<dbReference type="SMART" id="SM00109">
    <property type="entry name" value="C1"/>
    <property type="match status" value="1"/>
</dbReference>
<evidence type="ECO:0000313" key="11">
    <source>
        <dbReference type="Proteomes" id="UP000694397"/>
    </source>
</evidence>
<evidence type="ECO:0000313" key="10">
    <source>
        <dbReference type="Ensembl" id="ENSSFOP00015000429.2"/>
    </source>
</evidence>
<dbReference type="InterPro" id="IPR046349">
    <property type="entry name" value="C1-like_sf"/>
</dbReference>
<dbReference type="GO" id="GO:0007165">
    <property type="term" value="P:signal transduction"/>
    <property type="evidence" value="ECO:0007669"/>
    <property type="project" value="InterPro"/>
</dbReference>
<feature type="domain" description="Phorbol-ester/DAG-type" evidence="7">
    <location>
        <begin position="213"/>
        <end position="259"/>
    </location>
</feature>
<sequence length="497" mass="55418">MASVSVTVPQRSAQHLLDEPQLLLRDLSPVVETRGILRRVPPSSAASAPPASLAQSSFSVYCGPPGAEDGVRRCLWQNGRVCQENPTRGNVVWVAADARIEDAENIEPERIRGRDDAGTRGSVGSKSGPPPVAPLGTVHRSTGRRSSQVTVHRDLDLAALSGGALPAGWSAGDRVTQGRSGVVRKQRHAPPRREAWSIFQQEDPRVRREKGEGHLFGHSALMQDWCDACSRQVRSSALKCRNCSYTCHLECKGLVQLDCNQRDCKQPEKPSPLRQSAAPPRDENAAKEEEERPKSLSDQEIRAKIQEYNAQVTENGMKLGDDGIYTGFIKVHLKLRRPVTVLGTRPEAEAEDPERRTSFYLPSNAVKQLHISSSTTAGEVIQGLLNKFMVLDNPRKFALYRQTHHDGQDLFQKLTISEQPLRLRLLAGPDPECLTFVLKENETGDVEWHAFSVPELQNFLTILEKEECERVKQVEKRYMLYRQRLQEALQEAQGKPG</sequence>
<keyword evidence="5" id="KW-0963">Cytoplasm</keyword>
<reference evidence="10 11" key="1">
    <citation type="submission" date="2019-04" db="EMBL/GenBank/DDBJ databases">
        <authorList>
            <consortium name="Wellcome Sanger Institute Data Sharing"/>
        </authorList>
    </citation>
    <scope>NUCLEOTIDE SEQUENCE [LARGE SCALE GENOMIC DNA]</scope>
</reference>
<evidence type="ECO:0000256" key="1">
    <source>
        <dbReference type="ARBA" id="ARBA00004245"/>
    </source>
</evidence>
<feature type="compositionally biased region" description="Basic and acidic residues" evidence="6">
    <location>
        <begin position="280"/>
        <end position="299"/>
    </location>
</feature>
<dbReference type="FunFam" id="1.20.5.110:FF:000032">
    <property type="entry name" value="Ras association domain family member 5"/>
    <property type="match status" value="1"/>
</dbReference>
<dbReference type="InterPro" id="IPR011524">
    <property type="entry name" value="SARAH_dom"/>
</dbReference>
<dbReference type="InterPro" id="IPR033614">
    <property type="entry name" value="RASSF1-6"/>
</dbReference>
<evidence type="ECO:0000256" key="5">
    <source>
        <dbReference type="ARBA" id="ARBA00023212"/>
    </source>
</evidence>
<dbReference type="CDD" id="cd20886">
    <property type="entry name" value="C1_RASSF5"/>
    <property type="match status" value="1"/>
</dbReference>
<dbReference type="PROSITE" id="PS50951">
    <property type="entry name" value="SARAH"/>
    <property type="match status" value="1"/>
</dbReference>
<dbReference type="InterPro" id="IPR029071">
    <property type="entry name" value="Ubiquitin-like_domsf"/>
</dbReference>
<evidence type="ECO:0000256" key="3">
    <source>
        <dbReference type="ARBA" id="ARBA00022723"/>
    </source>
</evidence>
<dbReference type="GO" id="GO:0046872">
    <property type="term" value="F:metal ion binding"/>
    <property type="evidence" value="ECO:0007669"/>
    <property type="project" value="UniProtKB-KW"/>
</dbReference>
<keyword evidence="3" id="KW-0479">Metal-binding</keyword>
<dbReference type="SUPFAM" id="SSF54236">
    <property type="entry name" value="Ubiquitin-like"/>
    <property type="match status" value="1"/>
</dbReference>
<feature type="domain" description="SARAH" evidence="9">
    <location>
        <begin position="445"/>
        <end position="492"/>
    </location>
</feature>
<dbReference type="Proteomes" id="UP000694397">
    <property type="component" value="Chromosome 2"/>
</dbReference>
<reference evidence="10" key="3">
    <citation type="submission" date="2025-09" db="UniProtKB">
        <authorList>
            <consortium name="Ensembl"/>
        </authorList>
    </citation>
    <scope>IDENTIFICATION</scope>
</reference>
<dbReference type="GeneID" id="108938252"/>
<evidence type="ECO:0000256" key="2">
    <source>
        <dbReference type="ARBA" id="ARBA00022701"/>
    </source>
</evidence>
<evidence type="ECO:0000259" key="9">
    <source>
        <dbReference type="PROSITE" id="PS50951"/>
    </source>
</evidence>
<dbReference type="Gene3D" id="1.20.5.110">
    <property type="match status" value="1"/>
</dbReference>
<dbReference type="GeneTree" id="ENSGT00940000159288"/>
<dbReference type="Gene3D" id="3.30.60.20">
    <property type="match status" value="1"/>
</dbReference>
<dbReference type="Gene3D" id="3.10.20.90">
    <property type="entry name" value="Phosphatidylinositol 3-kinase Catalytic Subunit, Chain A, domain 1"/>
    <property type="match status" value="1"/>
</dbReference>
<name>A0A8C9QWX2_SCLFO</name>
<proteinExistence type="predicted"/>
<dbReference type="CTD" id="83593"/>
<feature type="domain" description="Ras-associating" evidence="8">
    <location>
        <begin position="357"/>
        <end position="443"/>
    </location>
</feature>
<dbReference type="SMART" id="SM00314">
    <property type="entry name" value="RA"/>
    <property type="match status" value="1"/>
</dbReference>
<evidence type="ECO:0000256" key="4">
    <source>
        <dbReference type="ARBA" id="ARBA00022833"/>
    </source>
</evidence>
<dbReference type="CDD" id="cd21892">
    <property type="entry name" value="SARAH_RASSF5"/>
    <property type="match status" value="1"/>
</dbReference>
<dbReference type="AlphaFoldDB" id="A0A8C9QWX2"/>
<dbReference type="PANTHER" id="PTHR22738">
    <property type="entry name" value="RASSF"/>
    <property type="match status" value="1"/>
</dbReference>
<dbReference type="PROSITE" id="PS50081">
    <property type="entry name" value="ZF_DAG_PE_2"/>
    <property type="match status" value="1"/>
</dbReference>
<dbReference type="GO" id="GO:0005874">
    <property type="term" value="C:microtubule"/>
    <property type="evidence" value="ECO:0007669"/>
    <property type="project" value="UniProtKB-KW"/>
</dbReference>
<dbReference type="PANTHER" id="PTHR22738:SF9">
    <property type="entry name" value="RAS ASSOCIATION DOMAIN-CONTAINING PROTEIN 5"/>
    <property type="match status" value="1"/>
</dbReference>
<reference evidence="10" key="2">
    <citation type="submission" date="2025-08" db="UniProtKB">
        <authorList>
            <consortium name="Ensembl"/>
        </authorList>
    </citation>
    <scope>IDENTIFICATION</scope>
</reference>
<feature type="compositionally biased region" description="Basic and acidic residues" evidence="6">
    <location>
        <begin position="105"/>
        <end position="118"/>
    </location>
</feature>
<keyword evidence="4" id="KW-0862">Zinc</keyword>